<dbReference type="EMBL" id="FYAJ01000004">
    <property type="protein sequence ID" value="SMY35952.1"/>
    <property type="molecule type" value="Genomic_DNA"/>
</dbReference>
<dbReference type="InterPro" id="IPR001173">
    <property type="entry name" value="Glyco_trans_2-like"/>
</dbReference>
<dbReference type="Proteomes" id="UP000195719">
    <property type="component" value="Unassembled WGS sequence"/>
</dbReference>
<evidence type="ECO:0000259" key="2">
    <source>
        <dbReference type="Pfam" id="PF00535"/>
    </source>
</evidence>
<dbReference type="Pfam" id="PF00535">
    <property type="entry name" value="Glycos_transf_2"/>
    <property type="match status" value="1"/>
</dbReference>
<keyword evidence="1" id="KW-1133">Transmembrane helix</keyword>
<dbReference type="Gene3D" id="3.90.550.10">
    <property type="entry name" value="Spore Coat Polysaccharide Biosynthesis Protein SpsA, Chain A"/>
    <property type="match status" value="1"/>
</dbReference>
<keyword evidence="3" id="KW-0808">Transferase</keyword>
<feature type="transmembrane region" description="Helical" evidence="1">
    <location>
        <begin position="285"/>
        <end position="300"/>
    </location>
</feature>
<sequence>MKKICVLLAAYNGEKYLKEQLDSILSQVDVVIDVYISLDLSTDSSLDIINEYEKNHDNIYILEYGLRYGSAGQNFFRLLTDVDFSDYCYVSFADQDDIWLPNKLHHAVEMINLHNCDAVSSNVLAFWEDGREKLIKKDYPQVDYDYVFESSGPGCSFLLTRKLSLDIKKSLLDKKDEINKLWLHDWYCYSFSRGNNFKWYIDNKALMLYRQHSSNEVGANNGLSSIIRRLKVILSGDAFNKVLVQANFIGLNNKPIKLLKENTSFSLFKLSMMANKCRRSSSEKFAFFIIIIILAVKRLFNVK</sequence>
<dbReference type="AlphaFoldDB" id="A0A1Y6MHN0"/>
<dbReference type="SUPFAM" id="SSF53448">
    <property type="entry name" value="Nucleotide-diphospho-sugar transferases"/>
    <property type="match status" value="1"/>
</dbReference>
<evidence type="ECO:0000313" key="3">
    <source>
        <dbReference type="EMBL" id="SMY35952.1"/>
    </source>
</evidence>
<organism evidence="3 4">
    <name type="scientific">Photobacterium andalusiense</name>
    <dbReference type="NCBI Taxonomy" id="2204296"/>
    <lineage>
        <taxon>Bacteria</taxon>
        <taxon>Pseudomonadati</taxon>
        <taxon>Pseudomonadota</taxon>
        <taxon>Gammaproteobacteria</taxon>
        <taxon>Vibrionales</taxon>
        <taxon>Vibrionaceae</taxon>
        <taxon>Photobacterium</taxon>
    </lineage>
</organism>
<dbReference type="GO" id="GO:0016740">
    <property type="term" value="F:transferase activity"/>
    <property type="evidence" value="ECO:0007669"/>
    <property type="project" value="UniProtKB-KW"/>
</dbReference>
<gene>
    <name evidence="3" type="ORF">PAND9192_02280</name>
</gene>
<name>A0A1Y6MHN0_9GAMM</name>
<accession>A0A1Y6MHN0</accession>
<keyword evidence="4" id="KW-1185">Reference proteome</keyword>
<evidence type="ECO:0000313" key="4">
    <source>
        <dbReference type="Proteomes" id="UP000195719"/>
    </source>
</evidence>
<keyword evidence="1" id="KW-0812">Transmembrane</keyword>
<dbReference type="InterPro" id="IPR029044">
    <property type="entry name" value="Nucleotide-diphossugar_trans"/>
</dbReference>
<evidence type="ECO:0000256" key="1">
    <source>
        <dbReference type="SAM" id="Phobius"/>
    </source>
</evidence>
<protein>
    <submittedName>
        <fullName evidence="3">Putative glycosyl transferase</fullName>
    </submittedName>
</protein>
<dbReference type="RefSeq" id="WP_087853901.1">
    <property type="nucleotide sequence ID" value="NZ_FYAJ01000004.1"/>
</dbReference>
<reference evidence="4" key="1">
    <citation type="submission" date="2017-06" db="EMBL/GenBank/DDBJ databases">
        <authorList>
            <person name="Rodrigo-Torres L."/>
            <person name="Arahal R.D."/>
            <person name="Lucena T."/>
        </authorList>
    </citation>
    <scope>NUCLEOTIDE SEQUENCE [LARGE SCALE GENOMIC DNA]</scope>
    <source>
        <strain evidence="4">CECT 9192</strain>
    </source>
</reference>
<keyword evidence="1" id="KW-0472">Membrane</keyword>
<feature type="domain" description="Glycosyltransferase 2-like" evidence="2">
    <location>
        <begin position="5"/>
        <end position="133"/>
    </location>
</feature>
<proteinExistence type="predicted"/>